<dbReference type="Pfam" id="PF00057">
    <property type="entry name" value="Ldl_recept_a"/>
    <property type="match status" value="2"/>
</dbReference>
<feature type="region of interest" description="Disordered" evidence="3">
    <location>
        <begin position="1"/>
        <end position="33"/>
    </location>
</feature>
<dbReference type="InterPro" id="IPR023415">
    <property type="entry name" value="LDLR_class-A_CS"/>
</dbReference>
<name>A0ABN7B013_9HEMI</name>
<dbReference type="PANTHER" id="PTHR39069:SF1">
    <property type="entry name" value="ECDYSONE-INDUCIBLE GENE E1, ISOFORM A"/>
    <property type="match status" value="1"/>
</dbReference>
<feature type="disulfide bond" evidence="2">
    <location>
        <begin position="374"/>
        <end position="386"/>
    </location>
</feature>
<dbReference type="PROSITE" id="PS01209">
    <property type="entry name" value="LDLRA_1"/>
    <property type="match status" value="2"/>
</dbReference>
<dbReference type="InterPro" id="IPR006149">
    <property type="entry name" value="EB_dom"/>
</dbReference>
<evidence type="ECO:0000256" key="2">
    <source>
        <dbReference type="PROSITE-ProRule" id="PRU00124"/>
    </source>
</evidence>
<dbReference type="InterPro" id="IPR036055">
    <property type="entry name" value="LDL_receptor-like_sf"/>
</dbReference>
<evidence type="ECO:0000256" key="1">
    <source>
        <dbReference type="ARBA" id="ARBA00023157"/>
    </source>
</evidence>
<keyword evidence="6" id="KW-1185">Reference proteome</keyword>
<dbReference type="PROSITE" id="PS50068">
    <property type="entry name" value="LDLRA_2"/>
    <property type="match status" value="4"/>
</dbReference>
<dbReference type="PRINTS" id="PR00261">
    <property type="entry name" value="LDLRECEPTOR"/>
</dbReference>
<comment type="caution">
    <text evidence="2">Lacks conserved residue(s) required for the propagation of feature annotation.</text>
</comment>
<gene>
    <name evidence="5" type="ORF">NTJ_10578</name>
</gene>
<evidence type="ECO:0000313" key="5">
    <source>
        <dbReference type="EMBL" id="BES97764.1"/>
    </source>
</evidence>
<evidence type="ECO:0000256" key="3">
    <source>
        <dbReference type="SAM" id="MobiDB-lite"/>
    </source>
</evidence>
<feature type="disulfide bond" evidence="2">
    <location>
        <begin position="435"/>
        <end position="450"/>
    </location>
</feature>
<dbReference type="CDD" id="cd00112">
    <property type="entry name" value="LDLa"/>
    <property type="match status" value="4"/>
</dbReference>
<feature type="disulfide bond" evidence="2">
    <location>
        <begin position="381"/>
        <end position="399"/>
    </location>
</feature>
<feature type="domain" description="EB" evidence="4">
    <location>
        <begin position="118"/>
        <end position="167"/>
    </location>
</feature>
<feature type="disulfide bond" evidence="2">
    <location>
        <begin position="423"/>
        <end position="441"/>
    </location>
</feature>
<feature type="region of interest" description="Disordered" evidence="3">
    <location>
        <begin position="220"/>
        <end position="241"/>
    </location>
</feature>
<feature type="disulfide bond" evidence="2">
    <location>
        <begin position="351"/>
        <end position="366"/>
    </location>
</feature>
<proteinExistence type="predicted"/>
<feature type="compositionally biased region" description="Basic residues" evidence="3">
    <location>
        <begin position="13"/>
        <end position="22"/>
    </location>
</feature>
<dbReference type="Gene3D" id="4.10.400.10">
    <property type="entry name" value="Low-density Lipoprotein Receptor"/>
    <property type="match status" value="4"/>
</dbReference>
<accession>A0ABN7B013</accession>
<protein>
    <submittedName>
        <fullName evidence="5">Low-density lipoprotein receptor domain class A</fullName>
    </submittedName>
</protein>
<dbReference type="InterPro" id="IPR002172">
    <property type="entry name" value="LDrepeatLR_classA_rpt"/>
</dbReference>
<keyword evidence="5" id="KW-0449">Lipoprotein</keyword>
<feature type="compositionally biased region" description="Gly residues" evidence="3">
    <location>
        <begin position="23"/>
        <end position="33"/>
    </location>
</feature>
<dbReference type="PANTHER" id="PTHR39069">
    <property type="entry name" value="ECDYSONE-INDUCIBLE GENE E1, ISOFORM A"/>
    <property type="match status" value="1"/>
</dbReference>
<keyword evidence="1 2" id="KW-1015">Disulfide bond</keyword>
<organism evidence="5 6">
    <name type="scientific">Nesidiocoris tenuis</name>
    <dbReference type="NCBI Taxonomy" id="355587"/>
    <lineage>
        <taxon>Eukaryota</taxon>
        <taxon>Metazoa</taxon>
        <taxon>Ecdysozoa</taxon>
        <taxon>Arthropoda</taxon>
        <taxon>Hexapoda</taxon>
        <taxon>Insecta</taxon>
        <taxon>Pterygota</taxon>
        <taxon>Neoptera</taxon>
        <taxon>Paraneoptera</taxon>
        <taxon>Hemiptera</taxon>
        <taxon>Heteroptera</taxon>
        <taxon>Panheteroptera</taxon>
        <taxon>Cimicomorpha</taxon>
        <taxon>Miridae</taxon>
        <taxon>Dicyphina</taxon>
        <taxon>Nesidiocoris</taxon>
    </lineage>
</organism>
<evidence type="ECO:0000313" key="6">
    <source>
        <dbReference type="Proteomes" id="UP001307889"/>
    </source>
</evidence>
<dbReference type="EMBL" id="AP028916">
    <property type="protein sequence ID" value="BES97764.1"/>
    <property type="molecule type" value="Genomic_DNA"/>
</dbReference>
<evidence type="ECO:0000259" key="4">
    <source>
        <dbReference type="Pfam" id="PF01683"/>
    </source>
</evidence>
<dbReference type="SUPFAM" id="SSF57424">
    <property type="entry name" value="LDL receptor-like module"/>
    <property type="match status" value="4"/>
</dbReference>
<dbReference type="Pfam" id="PF01683">
    <property type="entry name" value="EB"/>
    <property type="match status" value="1"/>
</dbReference>
<keyword evidence="5" id="KW-0675">Receptor</keyword>
<reference evidence="5 6" key="1">
    <citation type="submission" date="2023-09" db="EMBL/GenBank/DDBJ databases">
        <title>Nesidiocoris tenuis whole genome shotgun sequence.</title>
        <authorList>
            <person name="Shibata T."/>
            <person name="Shimoda M."/>
            <person name="Kobayashi T."/>
            <person name="Uehara T."/>
        </authorList>
    </citation>
    <scope>NUCLEOTIDE SEQUENCE [LARGE SCALE GENOMIC DNA]</scope>
    <source>
        <strain evidence="5 6">Japan</strain>
    </source>
</reference>
<dbReference type="SMART" id="SM00192">
    <property type="entry name" value="LDLa"/>
    <property type="match status" value="4"/>
</dbReference>
<dbReference type="Proteomes" id="UP001307889">
    <property type="component" value="Chromosome 8"/>
</dbReference>
<sequence>MTPKRQETPLAGHNRRTVRLGRGRTGGRTGGSGGRAAAAFLDYPVHPIRRLDVQSSKCRPRRNNMIHILIALFLFIPRALAEFGGGIGSFCQLDQDCITQNSRCNHGTCACLPYYATYNNTQCLQSTLLGMPCQTPEQCWQKVANSTCAAGVCRCNKGFLQFRRHTCLLPARVGEVCYSTTHCKMWDPESHCDFLIPKLFGRCSCRDGLSLRDRCQRVSHVPPSPTRNKHRPHGAGDALRRGEEVEGPVSLGLGCIEDKQCQLADPNSICNGGICDCIVTNSTCSASSTGCHKGTFQCRGSGKCISWYLVCDGRRDCPGGEDEQCNDSCPRTAFRCARSKPHVCISAGLRCNGQPDCPAGEDEVNCRDIANRGCPRGTYRCKDGSCIGGHEFCNALIGCPDGSDEPEGACNAEGPAHYCPFRCANGRCRSTAIACSGRDGCGDNSDEINCEICRCPKA</sequence>